<name>A0A8J3RQ65_9ACTN</name>
<dbReference type="GO" id="GO:0046983">
    <property type="term" value="F:protein dimerization activity"/>
    <property type="evidence" value="ECO:0007669"/>
    <property type="project" value="InterPro"/>
</dbReference>
<gene>
    <name evidence="6" type="ORF">Plo01_61910</name>
</gene>
<keyword evidence="2" id="KW-0418">Kinase</keyword>
<dbReference type="Gene3D" id="3.30.565.10">
    <property type="entry name" value="Histidine kinase-like ATPase, C-terminal domain"/>
    <property type="match status" value="1"/>
</dbReference>
<dbReference type="Gene3D" id="1.20.5.1930">
    <property type="match status" value="1"/>
</dbReference>
<keyword evidence="3" id="KW-0902">Two-component regulatory system</keyword>
<accession>A0A8J3RQ65</accession>
<dbReference type="Proteomes" id="UP000616724">
    <property type="component" value="Unassembled WGS sequence"/>
</dbReference>
<dbReference type="GO" id="GO:0000155">
    <property type="term" value="F:phosphorelay sensor kinase activity"/>
    <property type="evidence" value="ECO:0007669"/>
    <property type="project" value="InterPro"/>
</dbReference>
<evidence type="ECO:0000256" key="4">
    <source>
        <dbReference type="SAM" id="Coils"/>
    </source>
</evidence>
<evidence type="ECO:0000313" key="6">
    <source>
        <dbReference type="EMBL" id="GIH79762.1"/>
    </source>
</evidence>
<protein>
    <recommendedName>
        <fullName evidence="5">Signal transduction histidine kinase subgroup 3 dimerisation and phosphoacceptor domain-containing protein</fullName>
    </recommendedName>
</protein>
<keyword evidence="7" id="KW-1185">Reference proteome</keyword>
<dbReference type="InterPro" id="IPR050482">
    <property type="entry name" value="Sensor_HK_TwoCompSys"/>
</dbReference>
<evidence type="ECO:0000256" key="3">
    <source>
        <dbReference type="ARBA" id="ARBA00023012"/>
    </source>
</evidence>
<dbReference type="CDD" id="cd16917">
    <property type="entry name" value="HATPase_UhpB-NarQ-NarX-like"/>
    <property type="match status" value="1"/>
</dbReference>
<dbReference type="AlphaFoldDB" id="A0A8J3RQ65"/>
<feature type="coiled-coil region" evidence="4">
    <location>
        <begin position="8"/>
        <end position="35"/>
    </location>
</feature>
<evidence type="ECO:0000256" key="2">
    <source>
        <dbReference type="ARBA" id="ARBA00022777"/>
    </source>
</evidence>
<feature type="domain" description="Signal transduction histidine kinase subgroup 3 dimerisation and phosphoacceptor" evidence="5">
    <location>
        <begin position="30"/>
        <end position="94"/>
    </location>
</feature>
<evidence type="ECO:0000259" key="5">
    <source>
        <dbReference type="Pfam" id="PF07730"/>
    </source>
</evidence>
<dbReference type="SUPFAM" id="SSF55874">
    <property type="entry name" value="ATPase domain of HSP90 chaperone/DNA topoisomerase II/histidine kinase"/>
    <property type="match status" value="1"/>
</dbReference>
<evidence type="ECO:0000313" key="7">
    <source>
        <dbReference type="Proteomes" id="UP000616724"/>
    </source>
</evidence>
<reference evidence="6 7" key="1">
    <citation type="submission" date="2021-01" db="EMBL/GenBank/DDBJ databases">
        <title>Whole genome shotgun sequence of Planobispora longispora NBRC 13918.</title>
        <authorList>
            <person name="Komaki H."/>
            <person name="Tamura T."/>
        </authorList>
    </citation>
    <scope>NUCLEOTIDE SEQUENCE [LARGE SCALE GENOMIC DNA]</scope>
    <source>
        <strain evidence="6 7">NBRC 13918</strain>
    </source>
</reference>
<organism evidence="6 7">
    <name type="scientific">Planobispora longispora</name>
    <dbReference type="NCBI Taxonomy" id="28887"/>
    <lineage>
        <taxon>Bacteria</taxon>
        <taxon>Bacillati</taxon>
        <taxon>Actinomycetota</taxon>
        <taxon>Actinomycetes</taxon>
        <taxon>Streptosporangiales</taxon>
        <taxon>Streptosporangiaceae</taxon>
        <taxon>Planobispora</taxon>
    </lineage>
</organism>
<dbReference type="PANTHER" id="PTHR24421">
    <property type="entry name" value="NITRATE/NITRITE SENSOR PROTEIN NARX-RELATED"/>
    <property type="match status" value="1"/>
</dbReference>
<dbReference type="InterPro" id="IPR011712">
    <property type="entry name" value="Sig_transdc_His_kin_sub3_dim/P"/>
</dbReference>
<keyword evidence="4" id="KW-0175">Coiled coil</keyword>
<dbReference type="GO" id="GO:0016020">
    <property type="term" value="C:membrane"/>
    <property type="evidence" value="ECO:0007669"/>
    <property type="project" value="InterPro"/>
</dbReference>
<dbReference type="RefSeq" id="WP_203894209.1">
    <property type="nucleotide sequence ID" value="NZ_BOOH01000051.1"/>
</dbReference>
<dbReference type="PANTHER" id="PTHR24421:SF63">
    <property type="entry name" value="SENSOR HISTIDINE KINASE DESK"/>
    <property type="match status" value="1"/>
</dbReference>
<comment type="caution">
    <text evidence="6">The sequence shown here is derived from an EMBL/GenBank/DDBJ whole genome shotgun (WGS) entry which is preliminary data.</text>
</comment>
<dbReference type="InterPro" id="IPR036890">
    <property type="entry name" value="HATPase_C_sf"/>
</dbReference>
<dbReference type="Pfam" id="PF07730">
    <property type="entry name" value="HisKA_3"/>
    <property type="match status" value="1"/>
</dbReference>
<proteinExistence type="predicted"/>
<keyword evidence="1" id="KW-0808">Transferase</keyword>
<dbReference type="EMBL" id="BOOH01000051">
    <property type="protein sequence ID" value="GIH79762.1"/>
    <property type="molecule type" value="Genomic_DNA"/>
</dbReference>
<evidence type="ECO:0000256" key="1">
    <source>
        <dbReference type="ARBA" id="ARBA00022679"/>
    </source>
</evidence>
<sequence>MLYAAVRLVAVTRELERARAELAEAAVLRERLRISRDLHDGLGSSLTTIALKGDLARRLVERDPVSAGHELADLVQVARDAAQDVRNVARGYRGMSLAEEVRRAVALLEASGVGCQTNLAGLELDRRTEEALAWAVREGVTNVIRHSRATTCSISTSAAGGAVRLELVNDGAPERAADGGGLTGLRERAGGLGGSLRAERTGNGGFRLSVEVPLALDVTA</sequence>